<dbReference type="KEGG" id="mhf:MHF_1570"/>
<accession>F6FHH2</accession>
<reference evidence="8 9" key="1">
    <citation type="journal article" date="2011" name="J. Bacteriol.">
        <title>Complete genome sequences of two hemotropic Mycoplasmas, Mycoplasma haemofelis strain Ohio2 and Mycoplasma suis strain Illinois.</title>
        <authorList>
            <person name="Messick J.B."/>
            <person name="Santos A.P."/>
            <person name="Guimaraes A.M."/>
        </authorList>
    </citation>
    <scope>NUCLEOTIDE SEQUENCE [LARGE SCALE GENOMIC DNA]</scope>
    <source>
        <strain evidence="8 9">Ohio2</strain>
    </source>
</reference>
<dbReference type="GO" id="GO:0004370">
    <property type="term" value="F:glycerol kinase activity"/>
    <property type="evidence" value="ECO:0007669"/>
    <property type="project" value="UniProtKB-EC"/>
</dbReference>
<keyword evidence="3" id="KW-0547">Nucleotide-binding</keyword>
<dbReference type="GO" id="GO:0005829">
    <property type="term" value="C:cytosol"/>
    <property type="evidence" value="ECO:0007669"/>
    <property type="project" value="TreeGrafter"/>
</dbReference>
<name>F6FHH2_MYCHI</name>
<protein>
    <submittedName>
        <fullName evidence="8">Glycerol kinase</fullName>
        <ecNumber evidence="8">2.7.1.30</ecNumber>
    </submittedName>
</protein>
<evidence type="ECO:0000313" key="9">
    <source>
        <dbReference type="Proteomes" id="UP000007952"/>
    </source>
</evidence>
<dbReference type="EC" id="2.7.1.30" evidence="8"/>
<dbReference type="InterPro" id="IPR018485">
    <property type="entry name" value="FGGY_C"/>
</dbReference>
<dbReference type="InterPro" id="IPR018484">
    <property type="entry name" value="FGGY_N"/>
</dbReference>
<dbReference type="PANTHER" id="PTHR10196:SF69">
    <property type="entry name" value="GLYCEROL KINASE"/>
    <property type="match status" value="1"/>
</dbReference>
<dbReference type="PANTHER" id="PTHR10196">
    <property type="entry name" value="SUGAR KINASE"/>
    <property type="match status" value="1"/>
</dbReference>
<keyword evidence="2 8" id="KW-0808">Transferase</keyword>
<dbReference type="Pfam" id="PF00370">
    <property type="entry name" value="FGGY_N"/>
    <property type="match status" value="1"/>
</dbReference>
<evidence type="ECO:0000256" key="1">
    <source>
        <dbReference type="ARBA" id="ARBA00009156"/>
    </source>
</evidence>
<keyword evidence="4 8" id="KW-0418">Kinase</keyword>
<sequence>MSGYILAIDASSSSCKAALIDDHGRVVREHSLPVGTQYLGDFHVEQDPEEIFKSQVRVMKEVLVGIDPILVKGIGISNQRETVVAWDPETGLPLYPAISWQDRRNLDFFQDLKPHEDFIRKTTGLVFHPYFSASKVKWLLSHLQGQHFKIGTIDSWLIFKLTGHQVFATDVSNASRTMLMDIEKLCWSEELLELFQIPKDILPQIKNSLDDYGSWEYRGVKIPILGVLGDQQAALFSLGTEEGTACCTYGTGAFLLVNCGIERKTIPNTLTTVSWKLDEGETSYAIESSLFSCGNAMKQFEKRGFIGNYEMSTQAYLDSFLLPAFNGNLFLMDSKEYQDLSHNEDAVLGDPENLLKSLCNGIALAVDHMLSLFREDIDIKELWVNGRVSDLEYLNSVQSSICGLNVMKCSQENQSIMGIAYLVGIGVNFWELKDLQNMRAFRRVWLPQEINPIIKDLKRSWKKAL</sequence>
<evidence type="ECO:0000313" key="8">
    <source>
        <dbReference type="EMBL" id="AEG73802.1"/>
    </source>
</evidence>
<evidence type="ECO:0000256" key="2">
    <source>
        <dbReference type="ARBA" id="ARBA00022679"/>
    </source>
</evidence>
<feature type="domain" description="Carbohydrate kinase FGGY N-terminal" evidence="6">
    <location>
        <begin position="4"/>
        <end position="236"/>
    </location>
</feature>
<dbReference type="STRING" id="859194.MHF_1570"/>
<dbReference type="HOGENOM" id="CLU_009281_2_3_14"/>
<evidence type="ECO:0000256" key="4">
    <source>
        <dbReference type="ARBA" id="ARBA00022777"/>
    </source>
</evidence>
<dbReference type="InterPro" id="IPR043129">
    <property type="entry name" value="ATPase_NBD"/>
</dbReference>
<feature type="domain" description="Carbohydrate kinase FGGY C-terminal" evidence="7">
    <location>
        <begin position="246"/>
        <end position="424"/>
    </location>
</feature>
<comment type="similarity">
    <text evidence="1">Belongs to the FGGY kinase family.</text>
</comment>
<dbReference type="Pfam" id="PF02782">
    <property type="entry name" value="FGGY_C"/>
    <property type="match status" value="1"/>
</dbReference>
<gene>
    <name evidence="8" type="primary">glpK</name>
    <name evidence="8" type="ordered locus">MHF_1570</name>
</gene>
<dbReference type="Gene3D" id="3.30.420.40">
    <property type="match status" value="2"/>
</dbReference>
<dbReference type="eggNOG" id="COG0554">
    <property type="taxonomic scope" value="Bacteria"/>
</dbReference>
<dbReference type="BioCyc" id="MHAE859194:G1GR7-1571-MONOMER"/>
<organism evidence="8 9">
    <name type="scientific">Mycoplasma haemofelis (strain Ohio2)</name>
    <dbReference type="NCBI Taxonomy" id="859194"/>
    <lineage>
        <taxon>Bacteria</taxon>
        <taxon>Bacillati</taxon>
        <taxon>Mycoplasmatota</taxon>
        <taxon>Mollicutes</taxon>
        <taxon>Mycoplasmataceae</taxon>
        <taxon>Mycoplasma</taxon>
    </lineage>
</organism>
<dbReference type="InterPro" id="IPR000577">
    <property type="entry name" value="Carb_kinase_FGGY"/>
</dbReference>
<evidence type="ECO:0000256" key="5">
    <source>
        <dbReference type="ARBA" id="ARBA00022840"/>
    </source>
</evidence>
<dbReference type="PIRSF" id="PIRSF000538">
    <property type="entry name" value="GlpK"/>
    <property type="match status" value="1"/>
</dbReference>
<dbReference type="Proteomes" id="UP000007952">
    <property type="component" value="Chromosome"/>
</dbReference>
<dbReference type="EMBL" id="CP002808">
    <property type="protein sequence ID" value="AEG73802.1"/>
    <property type="molecule type" value="Genomic_DNA"/>
</dbReference>
<proteinExistence type="inferred from homology"/>
<evidence type="ECO:0000259" key="6">
    <source>
        <dbReference type="Pfam" id="PF00370"/>
    </source>
</evidence>
<evidence type="ECO:0000256" key="3">
    <source>
        <dbReference type="ARBA" id="ARBA00022741"/>
    </source>
</evidence>
<dbReference type="GO" id="GO:0019563">
    <property type="term" value="P:glycerol catabolic process"/>
    <property type="evidence" value="ECO:0007669"/>
    <property type="project" value="TreeGrafter"/>
</dbReference>
<dbReference type="AlphaFoldDB" id="F6FHH2"/>
<evidence type="ECO:0000259" key="7">
    <source>
        <dbReference type="Pfam" id="PF02782"/>
    </source>
</evidence>
<reference key="2">
    <citation type="submission" date="2011-05" db="EMBL/GenBank/DDBJ databases">
        <title>The Genome of Mycoplasma haemofelis Strain Ohio2, a pathogenic hemoplasma of the cat.</title>
        <authorList>
            <person name="Santos A.P."/>
            <person name="Guimaraes A.M.S."/>
            <person name="SanMiguel P.J."/>
            <person name="Martin S.W."/>
            <person name="Messick J.B."/>
        </authorList>
    </citation>
    <scope>NUCLEOTIDE SEQUENCE</scope>
    <source>
        <strain>Ohio2</strain>
    </source>
</reference>
<keyword evidence="5" id="KW-0067">ATP-binding</keyword>
<dbReference type="SUPFAM" id="SSF53067">
    <property type="entry name" value="Actin-like ATPase domain"/>
    <property type="match status" value="2"/>
</dbReference>